<feature type="transmembrane region" description="Helical" evidence="1">
    <location>
        <begin position="138"/>
        <end position="158"/>
    </location>
</feature>
<keyword evidence="3" id="KW-0328">Glycosyltransferase</keyword>
<comment type="caution">
    <text evidence="3">The sequence shown here is derived from an EMBL/GenBank/DDBJ whole genome shotgun (WGS) entry which is preliminary data.</text>
</comment>
<dbReference type="EMBL" id="JAPNKA010000001">
    <property type="protein sequence ID" value="MCY1080415.1"/>
    <property type="molecule type" value="Genomic_DNA"/>
</dbReference>
<dbReference type="RefSeq" id="WP_267539082.1">
    <property type="nucleotide sequence ID" value="NZ_JAPNKA010000001.1"/>
</dbReference>
<feature type="transmembrane region" description="Helical" evidence="1">
    <location>
        <begin position="289"/>
        <end position="316"/>
    </location>
</feature>
<name>A0ABT4AFE3_9BACT</name>
<keyword evidence="1" id="KW-0812">Transmembrane</keyword>
<evidence type="ECO:0000313" key="4">
    <source>
        <dbReference type="Proteomes" id="UP001207654"/>
    </source>
</evidence>
<protein>
    <submittedName>
        <fullName evidence="3">Glycosyltransferase family 39 protein</fullName>
        <ecNumber evidence="3">2.4.-.-</ecNumber>
    </submittedName>
</protein>
<sequence length="520" mass="56941">MTTPGPEGSTRADGWQVLVTGALLAVATLLFRIPVFLNAEALDSDITVVGLQAWHLAHGEFSLRLWGTDYQGITAPLAALLVETLLPVRPSLALALSSVLGHVVLVLALFGVLRRVVPLPLAALGAGCVAVCPEPLNYLTYSAFRIWSFTLVFLALYLGERAAGESRPRWHVLFAGLAGVAVGLGYYSDLFVLQFIPGLVLYLLWWTWSAARRPRWQALGAVLLGYVVGSIPRFRAHMKPPRLSEFSLSNLEQVWPLFWEQCLPYVTGAKLFASADGFQRPELRPEGAWFPLMVLGLGAFLLLVLGGALIALLPVADSAARRLAWCGAAWMGVSLIGFLFTGRAVDMMSARYLVPILLGFPLVAAPMLDRLVRSGRAAVGVALLLLLVAHFGVAGWRGYGGWIDGGRPHVTRYGSGEDEQALLAALQQRGVEAATGDYWAAYRLTYLWKEQLTVAPAHGSERYGPYQQRFASARRKALIFFPAIPVTPYKVPEPWEDNLRREGRHFERLTVGPYTALVLD</sequence>
<proteinExistence type="predicted"/>
<keyword evidence="4" id="KW-1185">Reference proteome</keyword>
<keyword evidence="3" id="KW-0808">Transferase</keyword>
<feature type="transmembrane region" description="Helical" evidence="1">
    <location>
        <begin position="352"/>
        <end position="372"/>
    </location>
</feature>
<feature type="transmembrane region" description="Helical" evidence="1">
    <location>
        <begin position="170"/>
        <end position="196"/>
    </location>
</feature>
<evidence type="ECO:0000259" key="2">
    <source>
        <dbReference type="Pfam" id="PF13231"/>
    </source>
</evidence>
<dbReference type="GO" id="GO:0016757">
    <property type="term" value="F:glycosyltransferase activity"/>
    <property type="evidence" value="ECO:0007669"/>
    <property type="project" value="UniProtKB-KW"/>
</dbReference>
<dbReference type="Proteomes" id="UP001207654">
    <property type="component" value="Unassembled WGS sequence"/>
</dbReference>
<evidence type="ECO:0000256" key="1">
    <source>
        <dbReference type="SAM" id="Phobius"/>
    </source>
</evidence>
<dbReference type="EC" id="2.4.-.-" evidence="3"/>
<keyword evidence="1" id="KW-1133">Transmembrane helix</keyword>
<feature type="transmembrane region" description="Helical" evidence="1">
    <location>
        <begin position="378"/>
        <end position="399"/>
    </location>
</feature>
<accession>A0ABT4AFE3</accession>
<feature type="domain" description="Glycosyltransferase RgtA/B/C/D-like" evidence="2">
    <location>
        <begin position="89"/>
        <end position="224"/>
    </location>
</feature>
<feature type="transmembrane region" description="Helical" evidence="1">
    <location>
        <begin position="15"/>
        <end position="37"/>
    </location>
</feature>
<organism evidence="3 4">
    <name type="scientific">Archangium lansingense</name>
    <dbReference type="NCBI Taxonomy" id="2995310"/>
    <lineage>
        <taxon>Bacteria</taxon>
        <taxon>Pseudomonadati</taxon>
        <taxon>Myxococcota</taxon>
        <taxon>Myxococcia</taxon>
        <taxon>Myxococcales</taxon>
        <taxon>Cystobacterineae</taxon>
        <taxon>Archangiaceae</taxon>
        <taxon>Archangium</taxon>
    </lineage>
</organism>
<evidence type="ECO:0000313" key="3">
    <source>
        <dbReference type="EMBL" id="MCY1080415.1"/>
    </source>
</evidence>
<dbReference type="InterPro" id="IPR038731">
    <property type="entry name" value="RgtA/B/C-like"/>
</dbReference>
<gene>
    <name evidence="3" type="ORF">OV287_38790</name>
</gene>
<reference evidence="3 4" key="1">
    <citation type="submission" date="2022-11" db="EMBL/GenBank/DDBJ databases">
        <title>Minimal conservation of predation-associated metabolite biosynthetic gene clusters underscores biosynthetic potential of Myxococcota including descriptions for ten novel species: Archangium lansinium sp. nov., Myxococcus landrumus sp. nov., Nannocystis bai.</title>
        <authorList>
            <person name="Ahearne A."/>
            <person name="Stevens C."/>
            <person name="Phillips K."/>
        </authorList>
    </citation>
    <scope>NUCLEOTIDE SEQUENCE [LARGE SCALE GENOMIC DNA]</scope>
    <source>
        <strain evidence="3 4">MIWBW</strain>
    </source>
</reference>
<feature type="transmembrane region" description="Helical" evidence="1">
    <location>
        <begin position="322"/>
        <end position="340"/>
    </location>
</feature>
<feature type="transmembrane region" description="Helical" evidence="1">
    <location>
        <begin position="92"/>
        <end position="113"/>
    </location>
</feature>
<keyword evidence="1" id="KW-0472">Membrane</keyword>
<dbReference type="Pfam" id="PF13231">
    <property type="entry name" value="PMT_2"/>
    <property type="match status" value="1"/>
</dbReference>